<dbReference type="GO" id="GO:0015833">
    <property type="term" value="P:peptide transport"/>
    <property type="evidence" value="ECO:0007669"/>
    <property type="project" value="InterPro"/>
</dbReference>
<evidence type="ECO:0000256" key="1">
    <source>
        <dbReference type="ARBA" id="ARBA00005417"/>
    </source>
</evidence>
<dbReference type="NCBIfam" id="TIGR01727">
    <property type="entry name" value="oligo_HPY"/>
    <property type="match status" value="1"/>
</dbReference>
<proteinExistence type="inferred from homology"/>
<dbReference type="KEGG" id="kbs:EPA93_23525"/>
<dbReference type="InterPro" id="IPR027417">
    <property type="entry name" value="P-loop_NTPase"/>
</dbReference>
<dbReference type="PROSITE" id="PS50893">
    <property type="entry name" value="ABC_TRANSPORTER_2"/>
    <property type="match status" value="1"/>
</dbReference>
<dbReference type="PANTHER" id="PTHR43776">
    <property type="entry name" value="TRANSPORT ATP-BINDING PROTEIN"/>
    <property type="match status" value="1"/>
</dbReference>
<dbReference type="InterPro" id="IPR017871">
    <property type="entry name" value="ABC_transporter-like_CS"/>
</dbReference>
<keyword evidence="4 7" id="KW-0067">ATP-binding</keyword>
<dbReference type="CDD" id="cd03257">
    <property type="entry name" value="ABC_NikE_OppD_transporters"/>
    <property type="match status" value="1"/>
</dbReference>
<feature type="region of interest" description="Disordered" evidence="5">
    <location>
        <begin position="277"/>
        <end position="301"/>
    </location>
</feature>
<organism evidence="7 8">
    <name type="scientific">Ktedonosporobacter rubrisoli</name>
    <dbReference type="NCBI Taxonomy" id="2509675"/>
    <lineage>
        <taxon>Bacteria</taxon>
        <taxon>Bacillati</taxon>
        <taxon>Chloroflexota</taxon>
        <taxon>Ktedonobacteria</taxon>
        <taxon>Ktedonobacterales</taxon>
        <taxon>Ktedonosporobacteraceae</taxon>
        <taxon>Ktedonosporobacter</taxon>
    </lineage>
</organism>
<dbReference type="GO" id="GO:0005524">
    <property type="term" value="F:ATP binding"/>
    <property type="evidence" value="ECO:0007669"/>
    <property type="project" value="UniProtKB-KW"/>
</dbReference>
<dbReference type="GO" id="GO:0016887">
    <property type="term" value="F:ATP hydrolysis activity"/>
    <property type="evidence" value="ECO:0007669"/>
    <property type="project" value="InterPro"/>
</dbReference>
<dbReference type="Pfam" id="PF08352">
    <property type="entry name" value="oligo_HPY"/>
    <property type="match status" value="1"/>
</dbReference>
<dbReference type="InterPro" id="IPR013563">
    <property type="entry name" value="Oligopep_ABC_C"/>
</dbReference>
<sequence>MSVINQEVTARNWQEAAAPVLEAIHLQKHFPVRQFNLFGEKQVVHAVEDANLALYPGRATALVGESGSGKTTIARMLARLYDPTGGEIRFRGAPVKLEKGPAALRAYRRHVQLVFQDPFASLNPVHDIRYHLSRPLRIFKHARSNVEANEQVLALLRRVSLTPAEQFIQKFPHQLSGGQRQRIAIARALAVRPEVLLADEPVSMLDVSIRMDILNLLLRLKEEEHLALLYITHDIASARYFADDTVVMYAGQMVEGGPSEEVTQRPKHPYTQLLLSAAPDPDRIGPDGKSKSTLPARGEIPSLIKPPTGCRFHPRCPHAMPVCKERFPKRTELGGGHWTNCFLYGDGGDAPIPSTQAAPPAAPAQ</sequence>
<dbReference type="PANTHER" id="PTHR43776:SF8">
    <property type="entry name" value="ABC TRANSPORTER, ATP-BINDING PROTEIN"/>
    <property type="match status" value="1"/>
</dbReference>
<evidence type="ECO:0000256" key="4">
    <source>
        <dbReference type="ARBA" id="ARBA00022840"/>
    </source>
</evidence>
<evidence type="ECO:0000256" key="2">
    <source>
        <dbReference type="ARBA" id="ARBA00022448"/>
    </source>
</evidence>
<accession>A0A4P6JTL5</accession>
<dbReference type="OrthoDB" id="47989at2"/>
<dbReference type="Pfam" id="PF00005">
    <property type="entry name" value="ABC_tran"/>
    <property type="match status" value="1"/>
</dbReference>
<comment type="similarity">
    <text evidence="1">Belongs to the ABC transporter superfamily.</text>
</comment>
<name>A0A4P6JTL5_KTERU</name>
<evidence type="ECO:0000256" key="5">
    <source>
        <dbReference type="SAM" id="MobiDB-lite"/>
    </source>
</evidence>
<keyword evidence="2" id="KW-0813">Transport</keyword>
<evidence type="ECO:0000256" key="3">
    <source>
        <dbReference type="ARBA" id="ARBA00022741"/>
    </source>
</evidence>
<dbReference type="FunFam" id="3.40.50.300:FF:000016">
    <property type="entry name" value="Oligopeptide ABC transporter ATP-binding component"/>
    <property type="match status" value="1"/>
</dbReference>
<dbReference type="SUPFAM" id="SSF52540">
    <property type="entry name" value="P-loop containing nucleoside triphosphate hydrolases"/>
    <property type="match status" value="1"/>
</dbReference>
<reference evidence="7 8" key="1">
    <citation type="submission" date="2019-01" db="EMBL/GenBank/DDBJ databases">
        <title>Ktedonosporobacter rubrisoli SCAWS-G2.</title>
        <authorList>
            <person name="Huang Y."/>
            <person name="Yan B."/>
        </authorList>
    </citation>
    <scope>NUCLEOTIDE SEQUENCE [LARGE SCALE GENOMIC DNA]</scope>
    <source>
        <strain evidence="7 8">SCAWS-G2</strain>
    </source>
</reference>
<keyword evidence="8" id="KW-1185">Reference proteome</keyword>
<gene>
    <name evidence="7" type="ORF">EPA93_23525</name>
</gene>
<dbReference type="Gene3D" id="3.40.50.300">
    <property type="entry name" value="P-loop containing nucleotide triphosphate hydrolases"/>
    <property type="match status" value="1"/>
</dbReference>
<dbReference type="AlphaFoldDB" id="A0A4P6JTL5"/>
<dbReference type="RefSeq" id="WP_129889847.1">
    <property type="nucleotide sequence ID" value="NZ_CP035758.1"/>
</dbReference>
<dbReference type="EMBL" id="CP035758">
    <property type="protein sequence ID" value="QBD78794.1"/>
    <property type="molecule type" value="Genomic_DNA"/>
</dbReference>
<dbReference type="SMART" id="SM00382">
    <property type="entry name" value="AAA"/>
    <property type="match status" value="1"/>
</dbReference>
<dbReference type="InterPro" id="IPR050319">
    <property type="entry name" value="ABC_transp_ATP-bind"/>
</dbReference>
<evidence type="ECO:0000313" key="8">
    <source>
        <dbReference type="Proteomes" id="UP000290365"/>
    </source>
</evidence>
<keyword evidence="3" id="KW-0547">Nucleotide-binding</keyword>
<protein>
    <submittedName>
        <fullName evidence="7">ABC transporter ATP-binding protein</fullName>
    </submittedName>
</protein>
<dbReference type="InterPro" id="IPR003593">
    <property type="entry name" value="AAA+_ATPase"/>
</dbReference>
<dbReference type="InterPro" id="IPR003439">
    <property type="entry name" value="ABC_transporter-like_ATP-bd"/>
</dbReference>
<dbReference type="Proteomes" id="UP000290365">
    <property type="component" value="Chromosome"/>
</dbReference>
<dbReference type="GO" id="GO:0055085">
    <property type="term" value="P:transmembrane transport"/>
    <property type="evidence" value="ECO:0007669"/>
    <property type="project" value="UniProtKB-ARBA"/>
</dbReference>
<evidence type="ECO:0000259" key="6">
    <source>
        <dbReference type="PROSITE" id="PS50893"/>
    </source>
</evidence>
<dbReference type="PROSITE" id="PS00211">
    <property type="entry name" value="ABC_TRANSPORTER_1"/>
    <property type="match status" value="1"/>
</dbReference>
<feature type="domain" description="ABC transporter" evidence="6">
    <location>
        <begin position="32"/>
        <end position="275"/>
    </location>
</feature>
<feature type="compositionally biased region" description="Basic and acidic residues" evidence="5">
    <location>
        <begin position="280"/>
        <end position="290"/>
    </location>
</feature>
<evidence type="ECO:0000313" key="7">
    <source>
        <dbReference type="EMBL" id="QBD78794.1"/>
    </source>
</evidence>